<dbReference type="SUPFAM" id="SSF53756">
    <property type="entry name" value="UDP-Glycosyltransferase/glycogen phosphorylase"/>
    <property type="match status" value="1"/>
</dbReference>
<accession>A0A6H1ZUQ7</accession>
<gene>
    <name evidence="2" type="ORF">MM415A02847_0007</name>
    <name evidence="1" type="ORF">TM448A02241_0006</name>
    <name evidence="3" type="ORF">TM448B00541_0029</name>
</gene>
<reference evidence="1" key="1">
    <citation type="submission" date="2020-03" db="EMBL/GenBank/DDBJ databases">
        <title>The deep terrestrial virosphere.</title>
        <authorList>
            <person name="Holmfeldt K."/>
            <person name="Nilsson E."/>
            <person name="Simone D."/>
            <person name="Lopez-Fernandez M."/>
            <person name="Wu X."/>
            <person name="de Brujin I."/>
            <person name="Lundin D."/>
            <person name="Andersson A."/>
            <person name="Bertilsson S."/>
            <person name="Dopson M."/>
        </authorList>
    </citation>
    <scope>NUCLEOTIDE SEQUENCE</scope>
    <source>
        <strain evidence="2">MM415A02847</strain>
        <strain evidence="1">TM448A02241</strain>
        <strain evidence="3">TM448B00541</strain>
    </source>
</reference>
<dbReference type="EMBL" id="MT144631">
    <property type="protein sequence ID" value="QJH95875.1"/>
    <property type="molecule type" value="Genomic_DNA"/>
</dbReference>
<evidence type="ECO:0000313" key="1">
    <source>
        <dbReference type="EMBL" id="QJA51663.1"/>
    </source>
</evidence>
<dbReference type="AlphaFoldDB" id="A0A6H1ZUQ7"/>
<protein>
    <submittedName>
        <fullName evidence="1">Putative glycosyltransferase</fullName>
    </submittedName>
</protein>
<dbReference type="EMBL" id="MT144281">
    <property type="protein sequence ID" value="QJA51663.1"/>
    <property type="molecule type" value="Genomic_DNA"/>
</dbReference>
<dbReference type="GO" id="GO:0016740">
    <property type="term" value="F:transferase activity"/>
    <property type="evidence" value="ECO:0007669"/>
    <property type="project" value="UniProtKB-KW"/>
</dbReference>
<keyword evidence="1" id="KW-0808">Transferase</keyword>
<name>A0A6H1ZUQ7_9ZZZZ</name>
<dbReference type="Gene3D" id="3.40.50.2000">
    <property type="entry name" value="Glycogen Phosphorylase B"/>
    <property type="match status" value="2"/>
</dbReference>
<organism evidence="1">
    <name type="scientific">viral metagenome</name>
    <dbReference type="NCBI Taxonomy" id="1070528"/>
    <lineage>
        <taxon>unclassified sequences</taxon>
        <taxon>metagenomes</taxon>
        <taxon>organismal metagenomes</taxon>
    </lineage>
</organism>
<sequence length="396" mass="45988">MKDYKDLITGRDGNPIRILMVGKHTCIRVIRYARALKSVGYEVDLLTNKISYGTEVFDRVGFWHNEKQFKTHLCEFKNAYDIINCHNEPDTMTFWIREVIGKKSKTKLINDFHDLDNIRRGYIPIEERKAFNSADAVIYVSEPIQEICNKLHSVKVPTMVMYNYPTQSMLDTVKIDWDKVPSKKKTLVYEGGVNPIGTSDDIRYMNEIFKYRNLFPIFKALVELGNEVHVIPGNIDAYYTGQHVGAVVYPPMEFDKLLQKMAEYKYNLLIFNNKDCAQDQVNYTTPNKLWDGLCAGLPSIACWCKETENYVKKHGIGWTFNSLEEIGDCSQLEPEYLNIIENVKVKRNELIFERQIVLFENLCAQLLKVDKKTAPDDIKQQLIFEYGKKSTLKLLK</sequence>
<evidence type="ECO:0000313" key="2">
    <source>
        <dbReference type="EMBL" id="QJA72211.1"/>
    </source>
</evidence>
<evidence type="ECO:0000313" key="3">
    <source>
        <dbReference type="EMBL" id="QJH95875.1"/>
    </source>
</evidence>
<proteinExistence type="predicted"/>
<dbReference type="EMBL" id="MT141933">
    <property type="protein sequence ID" value="QJA72211.1"/>
    <property type="molecule type" value="Genomic_DNA"/>
</dbReference>